<dbReference type="PROSITE" id="PS51257">
    <property type="entry name" value="PROKAR_LIPOPROTEIN"/>
    <property type="match status" value="1"/>
</dbReference>
<name>A0ABP3J3U6_9BACI</name>
<evidence type="ECO:0000256" key="1">
    <source>
        <dbReference type="SAM" id="SignalP"/>
    </source>
</evidence>
<evidence type="ECO:0008006" key="4">
    <source>
        <dbReference type="Google" id="ProtNLM"/>
    </source>
</evidence>
<evidence type="ECO:0000313" key="2">
    <source>
        <dbReference type="EMBL" id="GAA0440704.1"/>
    </source>
</evidence>
<dbReference type="RefSeq" id="WP_343752436.1">
    <property type="nucleotide sequence ID" value="NZ_BAAADM010000043.1"/>
</dbReference>
<sequence>MKKIFFLIILTVGVLLGACTNDDTHSDPGQDPHSPLQYGTIGSLDSEKGVVIAIGTKGSEKIKIDDVSVNNDKQPKTVKMQVSDPRKGFIITDTFDKKIKSKYGVKNVKEVTLQPHTSPQKQLERSNKDHSNENIVSYGLSVVHDKPIHKVMIDYRYSEESFEKTIQIKEMPIREK</sequence>
<gene>
    <name evidence="2" type="ORF">GCM10008983_17170</name>
</gene>
<organism evidence="2 3">
    <name type="scientific">Lentibacillus halophilus</name>
    <dbReference type="NCBI Taxonomy" id="295065"/>
    <lineage>
        <taxon>Bacteria</taxon>
        <taxon>Bacillati</taxon>
        <taxon>Bacillota</taxon>
        <taxon>Bacilli</taxon>
        <taxon>Bacillales</taxon>
        <taxon>Bacillaceae</taxon>
        <taxon>Lentibacillus</taxon>
    </lineage>
</organism>
<proteinExistence type="predicted"/>
<keyword evidence="1" id="KW-0732">Signal</keyword>
<dbReference type="EMBL" id="BAAADM010000043">
    <property type="protein sequence ID" value="GAA0440704.1"/>
    <property type="molecule type" value="Genomic_DNA"/>
</dbReference>
<feature type="chain" id="PRO_5045981318" description="Lipoprotein" evidence="1">
    <location>
        <begin position="18"/>
        <end position="176"/>
    </location>
</feature>
<evidence type="ECO:0000313" key="3">
    <source>
        <dbReference type="Proteomes" id="UP001501459"/>
    </source>
</evidence>
<protein>
    <recommendedName>
        <fullName evidence="4">Lipoprotein</fullName>
    </recommendedName>
</protein>
<comment type="caution">
    <text evidence="2">The sequence shown here is derived from an EMBL/GenBank/DDBJ whole genome shotgun (WGS) entry which is preliminary data.</text>
</comment>
<reference evidence="3" key="1">
    <citation type="journal article" date="2019" name="Int. J. Syst. Evol. Microbiol.">
        <title>The Global Catalogue of Microorganisms (GCM) 10K type strain sequencing project: providing services to taxonomists for standard genome sequencing and annotation.</title>
        <authorList>
            <consortium name="The Broad Institute Genomics Platform"/>
            <consortium name="The Broad Institute Genome Sequencing Center for Infectious Disease"/>
            <person name="Wu L."/>
            <person name="Ma J."/>
        </authorList>
    </citation>
    <scope>NUCLEOTIDE SEQUENCE [LARGE SCALE GENOMIC DNA]</scope>
    <source>
        <strain evidence="3">JCM 12149</strain>
    </source>
</reference>
<feature type="signal peptide" evidence="1">
    <location>
        <begin position="1"/>
        <end position="17"/>
    </location>
</feature>
<keyword evidence="3" id="KW-1185">Reference proteome</keyword>
<dbReference type="Proteomes" id="UP001501459">
    <property type="component" value="Unassembled WGS sequence"/>
</dbReference>
<accession>A0ABP3J3U6</accession>